<accession>A0A915J2C9</accession>
<dbReference type="WBParaSite" id="nRc.2.0.1.t20621-RA">
    <property type="protein sequence ID" value="nRc.2.0.1.t20621-RA"/>
    <property type="gene ID" value="nRc.2.0.1.g20621"/>
</dbReference>
<evidence type="ECO:0000313" key="2">
    <source>
        <dbReference type="WBParaSite" id="nRc.2.0.1.t20621-RA"/>
    </source>
</evidence>
<keyword evidence="1" id="KW-1185">Reference proteome</keyword>
<proteinExistence type="predicted"/>
<dbReference type="Proteomes" id="UP000887565">
    <property type="component" value="Unplaced"/>
</dbReference>
<name>A0A915J2C9_ROMCU</name>
<protein>
    <submittedName>
        <fullName evidence="2">Ovule protein</fullName>
    </submittedName>
</protein>
<sequence length="71" mass="8666">MKKQLESVTATMSKQLTWWILEVRKMKWRIWKSTMRLSVLSRCRENLTFGTEYQYSNTSQNDAKIYDRKKN</sequence>
<evidence type="ECO:0000313" key="1">
    <source>
        <dbReference type="Proteomes" id="UP000887565"/>
    </source>
</evidence>
<reference evidence="2" key="1">
    <citation type="submission" date="2022-11" db="UniProtKB">
        <authorList>
            <consortium name="WormBaseParasite"/>
        </authorList>
    </citation>
    <scope>IDENTIFICATION</scope>
</reference>
<organism evidence="1 2">
    <name type="scientific">Romanomermis culicivorax</name>
    <name type="common">Nematode worm</name>
    <dbReference type="NCBI Taxonomy" id="13658"/>
    <lineage>
        <taxon>Eukaryota</taxon>
        <taxon>Metazoa</taxon>
        <taxon>Ecdysozoa</taxon>
        <taxon>Nematoda</taxon>
        <taxon>Enoplea</taxon>
        <taxon>Dorylaimia</taxon>
        <taxon>Mermithida</taxon>
        <taxon>Mermithoidea</taxon>
        <taxon>Mermithidae</taxon>
        <taxon>Romanomermis</taxon>
    </lineage>
</organism>
<dbReference type="AlphaFoldDB" id="A0A915J2C9"/>